<evidence type="ECO:0000313" key="2">
    <source>
        <dbReference type="Proteomes" id="UP000256964"/>
    </source>
</evidence>
<dbReference type="OrthoDB" id="10552650at2759"/>
<dbReference type="AlphaFoldDB" id="A0A371DVA5"/>
<protein>
    <submittedName>
        <fullName evidence="1">Uncharacterized protein</fullName>
    </submittedName>
</protein>
<dbReference type="Proteomes" id="UP000256964">
    <property type="component" value="Unassembled WGS sequence"/>
</dbReference>
<proteinExistence type="predicted"/>
<evidence type="ECO:0000313" key="1">
    <source>
        <dbReference type="EMBL" id="RDX56435.1"/>
    </source>
</evidence>
<sequence>MKPDDSVLRVYGRWREQYLVAIPGRPSWTLTHVYDAPIPLSAPPGVGDMVQIIALSPAYYRAMYPYLYQHHTYDVYDPQLVGRVLGVRGEPDGGVVFAMEDERRVSTVGLVIIAVPPASDALGPSTESECPRRWLRELLSKERSRGGLETDAILLDDLGSEVTPIRVLRYPDPTNGYPNSWEKHRDRPVWRPWLE</sequence>
<keyword evidence="2" id="KW-1185">Reference proteome</keyword>
<dbReference type="EMBL" id="KZ857380">
    <property type="protein sequence ID" value="RDX56435.1"/>
    <property type="molecule type" value="Genomic_DNA"/>
</dbReference>
<gene>
    <name evidence="1" type="ORF">OH76DRAFT_1477044</name>
</gene>
<name>A0A371DVA5_9APHY</name>
<organism evidence="1 2">
    <name type="scientific">Lentinus brumalis</name>
    <dbReference type="NCBI Taxonomy" id="2498619"/>
    <lineage>
        <taxon>Eukaryota</taxon>
        <taxon>Fungi</taxon>
        <taxon>Dikarya</taxon>
        <taxon>Basidiomycota</taxon>
        <taxon>Agaricomycotina</taxon>
        <taxon>Agaricomycetes</taxon>
        <taxon>Polyporales</taxon>
        <taxon>Polyporaceae</taxon>
        <taxon>Lentinus</taxon>
    </lineage>
</organism>
<reference evidence="1 2" key="1">
    <citation type="journal article" date="2018" name="Biotechnol. Biofuels">
        <title>Integrative visual omics of the white-rot fungus Polyporus brumalis exposes the biotechnological potential of its oxidative enzymes for delignifying raw plant biomass.</title>
        <authorList>
            <person name="Miyauchi S."/>
            <person name="Rancon A."/>
            <person name="Drula E."/>
            <person name="Hage H."/>
            <person name="Chaduli D."/>
            <person name="Favel A."/>
            <person name="Grisel S."/>
            <person name="Henrissat B."/>
            <person name="Herpoel-Gimbert I."/>
            <person name="Ruiz-Duenas F.J."/>
            <person name="Chevret D."/>
            <person name="Hainaut M."/>
            <person name="Lin J."/>
            <person name="Wang M."/>
            <person name="Pangilinan J."/>
            <person name="Lipzen A."/>
            <person name="Lesage-Meessen L."/>
            <person name="Navarro D."/>
            <person name="Riley R."/>
            <person name="Grigoriev I.V."/>
            <person name="Zhou S."/>
            <person name="Raouche S."/>
            <person name="Rosso M.N."/>
        </authorList>
    </citation>
    <scope>NUCLEOTIDE SEQUENCE [LARGE SCALE GENOMIC DNA]</scope>
    <source>
        <strain evidence="1 2">BRFM 1820</strain>
    </source>
</reference>
<accession>A0A371DVA5</accession>